<gene>
    <name evidence="2" type="ORF">C1H76_3312</name>
</gene>
<protein>
    <recommendedName>
        <fullName evidence="1">Thiaminase-2/PQQC domain-containing protein</fullName>
    </recommendedName>
</protein>
<dbReference type="PANTHER" id="PTHR41813:SF2">
    <property type="entry name" value="REGULATOR PAB1642, PUTATIVE (AFU_ORTHOLOGUE AFUA_3G11955)-RELATED"/>
    <property type="match status" value="1"/>
</dbReference>
<dbReference type="AlphaFoldDB" id="A0A4V6DXD6"/>
<sequence>MASKMTDRLMALDPPGFKAATQHPWLRLIGQSKLPADAQLQWLQQDRIYALSYVAFIGNLLAKVQLPITTDREQSLEWRISDMLIEALVNIRRELAMFEDILRRHFDWGQNVQEDTVQANTTTRIYQQLFGAATAPNAPLSVGMAALWGTERCYLEAWRFAKQQNATSAGQYASDDVVRQILIPNWTSTEFESFVNDIGNLLNELTERSAATDEEKVRCDEMWRQVLWCEERFWPEVDLVDGA</sequence>
<organism evidence="2 3">
    <name type="scientific">Elsinoe australis</name>
    <dbReference type="NCBI Taxonomy" id="40998"/>
    <lineage>
        <taxon>Eukaryota</taxon>
        <taxon>Fungi</taxon>
        <taxon>Dikarya</taxon>
        <taxon>Ascomycota</taxon>
        <taxon>Pezizomycotina</taxon>
        <taxon>Dothideomycetes</taxon>
        <taxon>Dothideomycetidae</taxon>
        <taxon>Myriangiales</taxon>
        <taxon>Elsinoaceae</taxon>
        <taxon>Elsinoe</taxon>
    </lineage>
</organism>
<evidence type="ECO:0000313" key="3">
    <source>
        <dbReference type="Proteomes" id="UP000308133"/>
    </source>
</evidence>
<dbReference type="EMBL" id="PTQR01000039">
    <property type="protein sequence ID" value="TKX24702.1"/>
    <property type="molecule type" value="Genomic_DNA"/>
</dbReference>
<dbReference type="InterPro" id="IPR004305">
    <property type="entry name" value="Thiaminase-2/PQQC"/>
</dbReference>
<dbReference type="InterPro" id="IPR053261">
    <property type="entry name" value="Polyketide-peptide_reg"/>
</dbReference>
<dbReference type="Pfam" id="PF03070">
    <property type="entry name" value="TENA_THI-4"/>
    <property type="match status" value="1"/>
</dbReference>
<accession>A0A4V6DXD6</accession>
<proteinExistence type="predicted"/>
<dbReference type="PANTHER" id="PTHR41813">
    <property type="entry name" value="REGULATOR PAB1642, PUTATIVE (AFU_ORTHOLOGUE AFUA_3G11955)-RELATED"/>
    <property type="match status" value="1"/>
</dbReference>
<dbReference type="CDD" id="cd19357">
    <property type="entry name" value="TenA_E_At3g16990-like"/>
    <property type="match status" value="1"/>
</dbReference>
<evidence type="ECO:0000259" key="1">
    <source>
        <dbReference type="Pfam" id="PF03070"/>
    </source>
</evidence>
<dbReference type="SUPFAM" id="SSF48613">
    <property type="entry name" value="Heme oxygenase-like"/>
    <property type="match status" value="1"/>
</dbReference>
<evidence type="ECO:0000313" key="2">
    <source>
        <dbReference type="EMBL" id="TKX24702.1"/>
    </source>
</evidence>
<dbReference type="Gene3D" id="1.20.910.10">
    <property type="entry name" value="Heme oxygenase-like"/>
    <property type="match status" value="1"/>
</dbReference>
<dbReference type="GO" id="GO:0006772">
    <property type="term" value="P:thiamine metabolic process"/>
    <property type="evidence" value="ECO:0007669"/>
    <property type="project" value="UniProtKB-ARBA"/>
</dbReference>
<reference evidence="2 3" key="1">
    <citation type="submission" date="2018-02" db="EMBL/GenBank/DDBJ databases">
        <title>Draft genome sequences of Elsinoe sp., causing black scab on jojoba.</title>
        <authorList>
            <person name="Stodart B."/>
            <person name="Jeffress S."/>
            <person name="Ash G."/>
            <person name="Arun Chinnappa K."/>
        </authorList>
    </citation>
    <scope>NUCLEOTIDE SEQUENCE [LARGE SCALE GENOMIC DNA]</scope>
    <source>
        <strain evidence="2 3">Hillstone_2</strain>
    </source>
</reference>
<feature type="domain" description="Thiaminase-2/PQQC" evidence="1">
    <location>
        <begin position="19"/>
        <end position="235"/>
    </location>
</feature>
<dbReference type="Proteomes" id="UP000308133">
    <property type="component" value="Unassembled WGS sequence"/>
</dbReference>
<comment type="caution">
    <text evidence="2">The sequence shown here is derived from an EMBL/GenBank/DDBJ whole genome shotgun (WGS) entry which is preliminary data.</text>
</comment>
<name>A0A4V6DXD6_9PEZI</name>
<dbReference type="InterPro" id="IPR016084">
    <property type="entry name" value="Haem_Oase-like_multi-hlx"/>
</dbReference>